<keyword evidence="10 14" id="KW-0046">Antibiotic resistance</keyword>
<evidence type="ECO:0000256" key="3">
    <source>
        <dbReference type="ARBA" id="ARBA00012374"/>
    </source>
</evidence>
<reference evidence="15" key="1">
    <citation type="journal article" date="2020" name="mSystems">
        <title>Genome- and Community-Level Interaction Insights into Carbon Utilization and Element Cycling Functions of Hydrothermarchaeota in Hydrothermal Sediment.</title>
        <authorList>
            <person name="Zhou Z."/>
            <person name="Liu Y."/>
            <person name="Xu W."/>
            <person name="Pan J."/>
            <person name="Luo Z.H."/>
            <person name="Li M."/>
        </authorList>
    </citation>
    <scope>NUCLEOTIDE SEQUENCE [LARGE SCALE GENOMIC DNA]</scope>
    <source>
        <strain evidence="15">SpSt-503</strain>
    </source>
</reference>
<dbReference type="HAMAP" id="MF_01006">
    <property type="entry name" value="Undec_diphosphatase"/>
    <property type="match status" value="1"/>
</dbReference>
<feature type="transmembrane region" description="Helical" evidence="14">
    <location>
        <begin position="175"/>
        <end position="195"/>
    </location>
</feature>
<dbReference type="EMBL" id="DSVL01000444">
    <property type="protein sequence ID" value="HFH30691.1"/>
    <property type="molecule type" value="Genomic_DNA"/>
</dbReference>
<keyword evidence="9 14" id="KW-0472">Membrane</keyword>
<evidence type="ECO:0000256" key="13">
    <source>
        <dbReference type="ARBA" id="ARBA00047594"/>
    </source>
</evidence>
<dbReference type="Pfam" id="PF02673">
    <property type="entry name" value="BacA"/>
    <property type="match status" value="1"/>
</dbReference>
<evidence type="ECO:0000256" key="6">
    <source>
        <dbReference type="ARBA" id="ARBA00022692"/>
    </source>
</evidence>
<feature type="transmembrane region" description="Helical" evidence="14">
    <location>
        <begin position="250"/>
        <end position="271"/>
    </location>
</feature>
<comment type="subcellular location">
    <subcellularLocation>
        <location evidence="1 14">Cell membrane</location>
        <topology evidence="1 14">Multi-pass membrane protein</topology>
    </subcellularLocation>
</comment>
<evidence type="ECO:0000256" key="14">
    <source>
        <dbReference type="HAMAP-Rule" id="MF_01006"/>
    </source>
</evidence>
<feature type="transmembrane region" description="Helical" evidence="14">
    <location>
        <begin position="74"/>
        <end position="92"/>
    </location>
</feature>
<keyword evidence="5 14" id="KW-1003">Cell membrane</keyword>
<evidence type="ECO:0000256" key="11">
    <source>
        <dbReference type="ARBA" id="ARBA00032707"/>
    </source>
</evidence>
<evidence type="ECO:0000256" key="12">
    <source>
        <dbReference type="ARBA" id="ARBA00032932"/>
    </source>
</evidence>
<dbReference type="GO" id="GO:0071555">
    <property type="term" value="P:cell wall organization"/>
    <property type="evidence" value="ECO:0007669"/>
    <property type="project" value="UniProtKB-KW"/>
</dbReference>
<keyword evidence="14" id="KW-0133">Cell shape</keyword>
<evidence type="ECO:0000256" key="9">
    <source>
        <dbReference type="ARBA" id="ARBA00023136"/>
    </source>
</evidence>
<dbReference type="EC" id="3.6.1.27" evidence="3 14"/>
<keyword evidence="14" id="KW-0573">Peptidoglycan synthesis</keyword>
<evidence type="ECO:0000256" key="2">
    <source>
        <dbReference type="ARBA" id="ARBA00010621"/>
    </source>
</evidence>
<gene>
    <name evidence="14" type="primary">uppP</name>
    <name evidence="15" type="ORF">ENS59_14465</name>
</gene>
<comment type="catalytic activity">
    <reaction evidence="13 14">
        <text>di-trans,octa-cis-undecaprenyl diphosphate + H2O = di-trans,octa-cis-undecaprenyl phosphate + phosphate + H(+)</text>
        <dbReference type="Rhea" id="RHEA:28094"/>
        <dbReference type="ChEBI" id="CHEBI:15377"/>
        <dbReference type="ChEBI" id="CHEBI:15378"/>
        <dbReference type="ChEBI" id="CHEBI:43474"/>
        <dbReference type="ChEBI" id="CHEBI:58405"/>
        <dbReference type="ChEBI" id="CHEBI:60392"/>
        <dbReference type="EC" id="3.6.1.27"/>
    </reaction>
</comment>
<dbReference type="GO" id="GO:0046677">
    <property type="term" value="P:response to antibiotic"/>
    <property type="evidence" value="ECO:0007669"/>
    <property type="project" value="UniProtKB-UniRule"/>
</dbReference>
<feature type="transmembrane region" description="Helical" evidence="14">
    <location>
        <begin position="46"/>
        <end position="67"/>
    </location>
</feature>
<keyword evidence="6 14" id="KW-0812">Transmembrane</keyword>
<dbReference type="InterPro" id="IPR003824">
    <property type="entry name" value="UppP"/>
</dbReference>
<sequence length="272" mass="29168">MSIFQAIFLGFLQGLTEFLPVSSSGHLVLTQKIMGISEPALLFDTLLHVGTLIAVLIVLWKDVWALIKRPFQRLTFLIVVGTIPTVIIAVLFKDIIEHAFASGAFLGIGFLLTTVILLTSEWLSSRKKVGRGEGEMKYADALLIGTLQGVAIFPAVSRSGSTIAGALGVGLDREFAARFSFLMAIPAILGAFVLQVKDLLPALKAHDAEVLFGGIGLPAIIAGTVTSALVGVFAVRFMLTIIKSKNLKGFALYTGILGVLVLVDQLFLHLFF</sequence>
<keyword evidence="8 14" id="KW-1133">Transmembrane helix</keyword>
<proteinExistence type="inferred from homology"/>
<dbReference type="GO" id="GO:0050380">
    <property type="term" value="F:undecaprenyl-diphosphatase activity"/>
    <property type="evidence" value="ECO:0007669"/>
    <property type="project" value="UniProtKB-UniRule"/>
</dbReference>
<evidence type="ECO:0000256" key="7">
    <source>
        <dbReference type="ARBA" id="ARBA00022801"/>
    </source>
</evidence>
<feature type="transmembrane region" description="Helical" evidence="14">
    <location>
        <begin position="98"/>
        <end position="118"/>
    </location>
</feature>
<keyword evidence="7 14" id="KW-0378">Hydrolase</keyword>
<comment type="similarity">
    <text evidence="2 14">Belongs to the UppP family.</text>
</comment>
<dbReference type="PANTHER" id="PTHR30622:SF4">
    <property type="entry name" value="UNDECAPRENYL-DIPHOSPHATASE"/>
    <property type="match status" value="1"/>
</dbReference>
<evidence type="ECO:0000256" key="8">
    <source>
        <dbReference type="ARBA" id="ARBA00022989"/>
    </source>
</evidence>
<dbReference type="AlphaFoldDB" id="A0A7C3E8S6"/>
<comment type="caution">
    <text evidence="15">The sequence shown here is derived from an EMBL/GenBank/DDBJ whole genome shotgun (WGS) entry which is preliminary data.</text>
</comment>
<evidence type="ECO:0000256" key="1">
    <source>
        <dbReference type="ARBA" id="ARBA00004651"/>
    </source>
</evidence>
<comment type="function">
    <text evidence="14">Catalyzes the dephosphorylation of undecaprenyl diphosphate (UPP). Confers resistance to bacitracin.</text>
</comment>
<evidence type="ECO:0000256" key="10">
    <source>
        <dbReference type="ARBA" id="ARBA00023251"/>
    </source>
</evidence>
<dbReference type="PANTHER" id="PTHR30622">
    <property type="entry name" value="UNDECAPRENYL-DIPHOSPHATASE"/>
    <property type="match status" value="1"/>
</dbReference>
<name>A0A7C3E8S6_9SPIR</name>
<accession>A0A7C3E8S6</accession>
<evidence type="ECO:0000313" key="15">
    <source>
        <dbReference type="EMBL" id="HFH30691.1"/>
    </source>
</evidence>
<comment type="miscellaneous">
    <text evidence="14">Bacitracin is thought to be involved in the inhibition of peptidoglycan synthesis by sequestering undecaprenyl diphosphate, thereby reducing the pool of lipid carrier available.</text>
</comment>
<evidence type="ECO:0000256" key="5">
    <source>
        <dbReference type="ARBA" id="ARBA00022475"/>
    </source>
</evidence>
<dbReference type="GO" id="GO:0009252">
    <property type="term" value="P:peptidoglycan biosynthetic process"/>
    <property type="evidence" value="ECO:0007669"/>
    <property type="project" value="UniProtKB-KW"/>
</dbReference>
<dbReference type="GO" id="GO:0005886">
    <property type="term" value="C:plasma membrane"/>
    <property type="evidence" value="ECO:0007669"/>
    <property type="project" value="UniProtKB-SubCell"/>
</dbReference>
<feature type="transmembrane region" description="Helical" evidence="14">
    <location>
        <begin position="215"/>
        <end position="238"/>
    </location>
</feature>
<protein>
    <recommendedName>
        <fullName evidence="4 14">Undecaprenyl-diphosphatase</fullName>
        <ecNumber evidence="3 14">3.6.1.27</ecNumber>
    </recommendedName>
    <alternativeName>
        <fullName evidence="12 14">Bacitracin resistance protein</fullName>
    </alternativeName>
    <alternativeName>
        <fullName evidence="11 14">Undecaprenyl pyrophosphate phosphatase</fullName>
    </alternativeName>
</protein>
<organism evidence="15">
    <name type="scientific">Gracilinema caldarium</name>
    <dbReference type="NCBI Taxonomy" id="215591"/>
    <lineage>
        <taxon>Bacteria</taxon>
        <taxon>Pseudomonadati</taxon>
        <taxon>Spirochaetota</taxon>
        <taxon>Spirochaetia</taxon>
        <taxon>Spirochaetales</taxon>
        <taxon>Breznakiellaceae</taxon>
        <taxon>Gracilinema</taxon>
    </lineage>
</organism>
<keyword evidence="14" id="KW-0961">Cell wall biogenesis/degradation</keyword>
<evidence type="ECO:0000256" key="4">
    <source>
        <dbReference type="ARBA" id="ARBA00021581"/>
    </source>
</evidence>
<dbReference type="GO" id="GO:0008360">
    <property type="term" value="P:regulation of cell shape"/>
    <property type="evidence" value="ECO:0007669"/>
    <property type="project" value="UniProtKB-KW"/>
</dbReference>